<dbReference type="InParanoid" id="A0A5F9DP14"/>
<evidence type="ECO:0000259" key="9">
    <source>
        <dbReference type="Pfam" id="PF03151"/>
    </source>
</evidence>
<name>A0A5F9DP14_RABIT</name>
<feature type="transmembrane region" description="Helical" evidence="8">
    <location>
        <begin position="301"/>
        <end position="323"/>
    </location>
</feature>
<comment type="subcellular location">
    <subcellularLocation>
        <location evidence="1">Membrane</location>
        <topology evidence="1">Multi-pass membrane protein</topology>
    </subcellularLocation>
</comment>
<feature type="transmembrane region" description="Helical" evidence="8">
    <location>
        <begin position="455"/>
        <end position="477"/>
    </location>
</feature>
<comment type="similarity">
    <text evidence="6">Belongs to the TPT transporter family. SLC35E subfamily.</text>
</comment>
<reference evidence="10" key="2">
    <citation type="submission" date="2025-08" db="UniProtKB">
        <authorList>
            <consortium name="Ensembl"/>
        </authorList>
    </citation>
    <scope>IDENTIFICATION</scope>
    <source>
        <strain evidence="10">Thorbecke</strain>
    </source>
</reference>
<feature type="transmembrane region" description="Helical" evidence="8">
    <location>
        <begin position="497"/>
        <end position="526"/>
    </location>
</feature>
<dbReference type="Bgee" id="ENSOCUG00000038581">
    <property type="expression patterns" value="Expressed in ovary and 17 other cell types or tissues"/>
</dbReference>
<dbReference type="InterPro" id="IPR050186">
    <property type="entry name" value="TPT_transporter"/>
</dbReference>
<feature type="transmembrane region" description="Helical" evidence="8">
    <location>
        <begin position="353"/>
        <end position="372"/>
    </location>
</feature>
<evidence type="ECO:0000256" key="3">
    <source>
        <dbReference type="ARBA" id="ARBA00022989"/>
    </source>
</evidence>
<feature type="region of interest" description="Disordered" evidence="7">
    <location>
        <begin position="1"/>
        <end position="25"/>
    </location>
</feature>
<dbReference type="InterPro" id="IPR037185">
    <property type="entry name" value="EmrE-like"/>
</dbReference>
<proteinExistence type="inferred from homology"/>
<protein>
    <submittedName>
        <fullName evidence="10">Solute carrier family 35 member E2B</fullName>
    </submittedName>
</protein>
<feature type="compositionally biased region" description="Basic and acidic residues" evidence="7">
    <location>
        <begin position="1"/>
        <end position="11"/>
    </location>
</feature>
<feature type="transmembrane region" description="Helical" evidence="8">
    <location>
        <begin position="420"/>
        <end position="443"/>
    </location>
</feature>
<feature type="region of interest" description="Disordered" evidence="7">
    <location>
        <begin position="54"/>
        <end position="156"/>
    </location>
</feature>
<feature type="transmembrane region" description="Helical" evidence="8">
    <location>
        <begin position="379"/>
        <end position="400"/>
    </location>
</feature>
<dbReference type="GeneTree" id="ENSGT00940000159351"/>
<evidence type="ECO:0000313" key="10">
    <source>
        <dbReference type="Ensembl" id="ENSOCUP00000048092.1"/>
    </source>
</evidence>
<keyword evidence="3 8" id="KW-1133">Transmembrane helix</keyword>
<reference evidence="10" key="3">
    <citation type="submission" date="2025-09" db="UniProtKB">
        <authorList>
            <consortium name="Ensembl"/>
        </authorList>
    </citation>
    <scope>IDENTIFICATION</scope>
    <source>
        <strain evidence="10">Thorbecke</strain>
    </source>
</reference>
<dbReference type="STRING" id="9986.ENSOCUP00000048092"/>
<organism evidence="10 11">
    <name type="scientific">Oryctolagus cuniculus</name>
    <name type="common">Rabbit</name>
    <dbReference type="NCBI Taxonomy" id="9986"/>
    <lineage>
        <taxon>Eukaryota</taxon>
        <taxon>Metazoa</taxon>
        <taxon>Chordata</taxon>
        <taxon>Craniata</taxon>
        <taxon>Vertebrata</taxon>
        <taxon>Euteleostomi</taxon>
        <taxon>Mammalia</taxon>
        <taxon>Eutheria</taxon>
        <taxon>Euarchontoglires</taxon>
        <taxon>Glires</taxon>
        <taxon>Lagomorpha</taxon>
        <taxon>Leporidae</taxon>
        <taxon>Oryctolagus</taxon>
    </lineage>
</organism>
<feature type="region of interest" description="Disordered" evidence="7">
    <location>
        <begin position="543"/>
        <end position="564"/>
    </location>
</feature>
<dbReference type="SUPFAM" id="SSF103481">
    <property type="entry name" value="Multidrug resistance efflux transporter EmrE"/>
    <property type="match status" value="2"/>
</dbReference>
<evidence type="ECO:0000256" key="7">
    <source>
        <dbReference type="SAM" id="MobiDB-lite"/>
    </source>
</evidence>
<feature type="compositionally biased region" description="Low complexity" evidence="7">
    <location>
        <begin position="122"/>
        <end position="145"/>
    </location>
</feature>
<dbReference type="Proteomes" id="UP000001811">
    <property type="component" value="Unplaced"/>
</dbReference>
<dbReference type="Pfam" id="PF03151">
    <property type="entry name" value="TPT"/>
    <property type="match status" value="1"/>
</dbReference>
<feature type="domain" description="Sugar phosphate transporter" evidence="9">
    <location>
        <begin position="244"/>
        <end position="527"/>
    </location>
</feature>
<comment type="function">
    <text evidence="5">Putative transporter.</text>
</comment>
<evidence type="ECO:0000313" key="11">
    <source>
        <dbReference type="Proteomes" id="UP000001811"/>
    </source>
</evidence>
<evidence type="ECO:0000256" key="2">
    <source>
        <dbReference type="ARBA" id="ARBA00022692"/>
    </source>
</evidence>
<dbReference type="PANTHER" id="PTHR11132">
    <property type="entry name" value="SOLUTE CARRIER FAMILY 35"/>
    <property type="match status" value="1"/>
</dbReference>
<dbReference type="InterPro" id="IPR004853">
    <property type="entry name" value="Sugar_P_trans_dom"/>
</dbReference>
<evidence type="ECO:0000256" key="8">
    <source>
        <dbReference type="SAM" id="Phobius"/>
    </source>
</evidence>
<dbReference type="FunCoup" id="A0A5F9DP14">
    <property type="interactions" value="119"/>
</dbReference>
<dbReference type="GO" id="GO:0001835">
    <property type="term" value="P:blastocyst hatching"/>
    <property type="evidence" value="ECO:0007669"/>
    <property type="project" value="Ensembl"/>
</dbReference>
<feature type="transmembrane region" description="Helical" evidence="8">
    <location>
        <begin position="271"/>
        <end position="289"/>
    </location>
</feature>
<dbReference type="Ensembl" id="ENSOCUT00000044901.1">
    <property type="protein sequence ID" value="ENSOCUP00000048092.1"/>
    <property type="gene ID" value="ENSOCUG00000038581.1"/>
</dbReference>
<keyword evidence="11" id="KW-1185">Reference proteome</keyword>
<evidence type="ECO:0000256" key="1">
    <source>
        <dbReference type="ARBA" id="ARBA00004141"/>
    </source>
</evidence>
<accession>A0A5F9DP14</accession>
<reference evidence="10 11" key="1">
    <citation type="journal article" date="2011" name="Nature">
        <title>A high-resolution map of human evolutionary constraint using 29 mammals.</title>
        <authorList>
            <person name="Lindblad-Toh K."/>
            <person name="Garber M."/>
            <person name="Zuk O."/>
            <person name="Lin M.F."/>
            <person name="Parker B.J."/>
            <person name="Washietl S."/>
            <person name="Kheradpour P."/>
            <person name="Ernst J."/>
            <person name="Jordan G."/>
            <person name="Mauceli E."/>
            <person name="Ward L.D."/>
            <person name="Lowe C.B."/>
            <person name="Holloway A.K."/>
            <person name="Clamp M."/>
            <person name="Gnerre S."/>
            <person name="Alfoldi J."/>
            <person name="Beal K."/>
            <person name="Chang J."/>
            <person name="Clawson H."/>
            <person name="Cuff J."/>
            <person name="Di Palma F."/>
            <person name="Fitzgerald S."/>
            <person name="Flicek P."/>
            <person name="Guttman M."/>
            <person name="Hubisz M.J."/>
            <person name="Jaffe D.B."/>
            <person name="Jungreis I."/>
            <person name="Kent W.J."/>
            <person name="Kostka D."/>
            <person name="Lara M."/>
            <person name="Martins A.L."/>
            <person name="Massingham T."/>
            <person name="Moltke I."/>
            <person name="Raney B.J."/>
            <person name="Rasmussen M.D."/>
            <person name="Robinson J."/>
            <person name="Stark A."/>
            <person name="Vilella A.J."/>
            <person name="Wen J."/>
            <person name="Xie X."/>
            <person name="Zody M.C."/>
            <person name="Baldwin J."/>
            <person name="Bloom T."/>
            <person name="Chin C.W."/>
            <person name="Heiman D."/>
            <person name="Nicol R."/>
            <person name="Nusbaum C."/>
            <person name="Young S."/>
            <person name="Wilkinson J."/>
            <person name="Worley K.C."/>
            <person name="Kovar C.L."/>
            <person name="Muzny D.M."/>
            <person name="Gibbs R.A."/>
            <person name="Cree A."/>
            <person name="Dihn H.H."/>
            <person name="Fowler G."/>
            <person name="Jhangiani S."/>
            <person name="Joshi V."/>
            <person name="Lee S."/>
            <person name="Lewis L.R."/>
            <person name="Nazareth L.V."/>
            <person name="Okwuonu G."/>
            <person name="Santibanez J."/>
            <person name="Warren W.C."/>
            <person name="Mardis E.R."/>
            <person name="Weinstock G.M."/>
            <person name="Wilson R.K."/>
            <person name="Delehaunty K."/>
            <person name="Dooling D."/>
            <person name="Fronik C."/>
            <person name="Fulton L."/>
            <person name="Fulton B."/>
            <person name="Graves T."/>
            <person name="Minx P."/>
            <person name="Sodergren E."/>
            <person name="Birney E."/>
            <person name="Margulies E.H."/>
            <person name="Herrero J."/>
            <person name="Green E.D."/>
            <person name="Haussler D."/>
            <person name="Siepel A."/>
            <person name="Goldman N."/>
            <person name="Pollard K.S."/>
            <person name="Pedersen J.S."/>
            <person name="Lander E.S."/>
            <person name="Kellis M."/>
        </authorList>
    </citation>
    <scope>NUCLEOTIDE SEQUENCE [LARGE SCALE GENOMIC DNA]</scope>
    <source>
        <strain evidence="11">Thorbecke</strain>
    </source>
</reference>
<evidence type="ECO:0000256" key="5">
    <source>
        <dbReference type="ARBA" id="ARBA00093767"/>
    </source>
</evidence>
<keyword evidence="4 8" id="KW-0472">Membrane</keyword>
<gene>
    <name evidence="10" type="primary">SLC35E2B</name>
</gene>
<dbReference type="SMR" id="A0A5F9DP14"/>
<dbReference type="GO" id="GO:0016020">
    <property type="term" value="C:membrane"/>
    <property type="evidence" value="ECO:0007669"/>
    <property type="project" value="UniProtKB-SubCell"/>
</dbReference>
<evidence type="ECO:0000256" key="4">
    <source>
        <dbReference type="ARBA" id="ARBA00023136"/>
    </source>
</evidence>
<dbReference type="AlphaFoldDB" id="A0A5F9DP14"/>
<sequence length="564" mass="60835">MERPERPRSGCREQCPPRPCHDGTVRSVHGAAVGGRCGSAALARTHRSRRGFRCVTSAPGHRGRTPLPPRADPRCPGAQRRRHVGGPRPDHGRPGGARPGFGEAEGPARTRALAARRRPGARPRGLALSLARRTASRALARGARGPSRRRGPARSVRVPCLRSAGERHFPRPCRWQLGPPPPRLRRACSRPAVLPVLETEASPAAAPAWLLPRNPPRRRRRLLAAGRRGSPCSAGALCSAIGARSFCTLFLNKYILSLLEGEPSMLGAVQMLSTTFIGCVKVFVPCCLYQHKARLSYPPNFITTMLFVGLMRFATVVLGLVSLKNVAVSFAETVKSSAPIFTVIMSRMILGEYTGLLVNLALIPVMGGLALCTATEISFNVLGFSAALSTNIMDCLQNVFSKKLLSGDKYRFSAPELQFYTSAAAVALLIPAWIFLMDVPVIGRSGKSFSYSQDVVLLLLMDGVLFHLQSVTAYALMGKISPVTFSVASTVKHALSIWLSIIVFGNRITSLSAIGTILVTVGVLLYNKARQYQQEAMQSLAAAASQAPEDSTEPLVPTDPGQYH</sequence>
<keyword evidence="2 8" id="KW-0812">Transmembrane</keyword>
<evidence type="ECO:0000256" key="6">
    <source>
        <dbReference type="ARBA" id="ARBA00093775"/>
    </source>
</evidence>